<dbReference type="AlphaFoldDB" id="A0A4Q7PC54"/>
<name>A0A4Q7PC54_9BACT</name>
<gene>
    <name evidence="2" type="ORF">BC751_2882</name>
</gene>
<dbReference type="Pfam" id="PF00702">
    <property type="entry name" value="Hydrolase"/>
    <property type="match status" value="1"/>
</dbReference>
<proteinExistence type="predicted"/>
<keyword evidence="1 2" id="KW-0378">Hydrolase</keyword>
<dbReference type="Proteomes" id="UP000292209">
    <property type="component" value="Unassembled WGS sequence"/>
</dbReference>
<dbReference type="GO" id="GO:0016787">
    <property type="term" value="F:hydrolase activity"/>
    <property type="evidence" value="ECO:0007669"/>
    <property type="project" value="UniProtKB-KW"/>
</dbReference>
<dbReference type="Gene3D" id="3.40.50.1000">
    <property type="entry name" value="HAD superfamily/HAD-like"/>
    <property type="match status" value="1"/>
</dbReference>
<dbReference type="InterPro" id="IPR023214">
    <property type="entry name" value="HAD_sf"/>
</dbReference>
<dbReference type="SFLD" id="SFLDG01129">
    <property type="entry name" value="C1.5:_HAD__Beta-PGM__Phosphata"/>
    <property type="match status" value="1"/>
</dbReference>
<evidence type="ECO:0000313" key="2">
    <source>
        <dbReference type="EMBL" id="RZS97278.1"/>
    </source>
</evidence>
<dbReference type="PANTHER" id="PTHR43316">
    <property type="entry name" value="HYDROLASE, HALOACID DELAHOGENASE-RELATED"/>
    <property type="match status" value="1"/>
</dbReference>
<comment type="caution">
    <text evidence="2">The sequence shown here is derived from an EMBL/GenBank/DDBJ whole genome shotgun (WGS) entry which is preliminary data.</text>
</comment>
<dbReference type="Gene3D" id="1.10.150.240">
    <property type="entry name" value="Putative phosphatase, domain 2"/>
    <property type="match status" value="1"/>
</dbReference>
<dbReference type="RefSeq" id="WP_130276096.1">
    <property type="nucleotide sequence ID" value="NZ_SGXG01000001.1"/>
</dbReference>
<dbReference type="InterPro" id="IPR051540">
    <property type="entry name" value="S-2-haloacid_dehalogenase"/>
</dbReference>
<dbReference type="InterPro" id="IPR036412">
    <property type="entry name" value="HAD-like_sf"/>
</dbReference>
<dbReference type="SFLD" id="SFLDS00003">
    <property type="entry name" value="Haloacid_Dehalogenase"/>
    <property type="match status" value="1"/>
</dbReference>
<evidence type="ECO:0000313" key="3">
    <source>
        <dbReference type="Proteomes" id="UP000292209"/>
    </source>
</evidence>
<reference evidence="2 3" key="1">
    <citation type="submission" date="2019-02" db="EMBL/GenBank/DDBJ databases">
        <title>Genomic Encyclopedia of Archaeal and Bacterial Type Strains, Phase II (KMG-II): from individual species to whole genera.</title>
        <authorList>
            <person name="Goeker M."/>
        </authorList>
    </citation>
    <scope>NUCLEOTIDE SEQUENCE [LARGE SCALE GENOMIC DNA]</scope>
    <source>
        <strain evidence="2 3">DSM 21411</strain>
    </source>
</reference>
<organism evidence="2 3">
    <name type="scientific">Cecembia calidifontis</name>
    <dbReference type="NCBI Taxonomy" id="1187080"/>
    <lineage>
        <taxon>Bacteria</taxon>
        <taxon>Pseudomonadati</taxon>
        <taxon>Bacteroidota</taxon>
        <taxon>Cytophagia</taxon>
        <taxon>Cytophagales</taxon>
        <taxon>Cyclobacteriaceae</taxon>
        <taxon>Cecembia</taxon>
    </lineage>
</organism>
<dbReference type="SUPFAM" id="SSF56784">
    <property type="entry name" value="HAD-like"/>
    <property type="match status" value="1"/>
</dbReference>
<dbReference type="InterPro" id="IPR023198">
    <property type="entry name" value="PGP-like_dom2"/>
</dbReference>
<dbReference type="EMBL" id="SGXG01000001">
    <property type="protein sequence ID" value="RZS97278.1"/>
    <property type="molecule type" value="Genomic_DNA"/>
</dbReference>
<accession>A0A4Q7PC54</accession>
<evidence type="ECO:0000256" key="1">
    <source>
        <dbReference type="ARBA" id="ARBA00022801"/>
    </source>
</evidence>
<dbReference type="PANTHER" id="PTHR43316:SF8">
    <property type="entry name" value="HAD FAMILY HYDROLASE"/>
    <property type="match status" value="1"/>
</dbReference>
<keyword evidence="3" id="KW-1185">Reference proteome</keyword>
<protein>
    <submittedName>
        <fullName evidence="2">Putative hydrolase of the HAD superfamily</fullName>
    </submittedName>
</protein>
<dbReference type="OrthoDB" id="6101375at2"/>
<sequence length="231" mass="26739">MNDIKVIAFDADDTLWVNEPYFREAENKFCSLLEDYLPHHAVDQELFKTEIQNLSLYGYGIKGFMLSMIETILKVSENTAHIRLVEQALEIGKEMLAKPVILIEGVEEVLKDLNGSYRMVMATKGDLMDQERKLIKSGLEKHFHHIEIMSDKKVNDYKKLLKHLDCEPQNFLMIGNSIKSDVLPVLELGGNAVHIPFHITWIHEEVSHTIEHPNFFQLENIRQVTEILKKN</sequence>